<evidence type="ECO:0000313" key="2">
    <source>
        <dbReference type="Proteomes" id="UP000005239"/>
    </source>
</evidence>
<sequence>MSGGVYQARQVIQIEEREDGRYVHALWARDPNRKGCSKVTRTVEKEDSFGAPALVKAFEERKATGRFILHDEEYVPEPEDPVELEKKRVEKERRLAKEEAKRHEKNVIVINHALVLASMYRHKLEEIVAAKCEYRNWLRAGKPPISSEFMKKDIDMEKMKAKHNRLQKEYTPILLEFQEYKRFIYENINNGSEGSEIGGLVKEFMQCCDAVEKELESSNGLELEIYELVNKKKFHMSIEEYAKMPRCELFPN</sequence>
<dbReference type="EnsemblMetazoa" id="PPA40109.1">
    <property type="protein sequence ID" value="PPA40109.1"/>
    <property type="gene ID" value="WBGene00278478"/>
</dbReference>
<keyword evidence="2" id="KW-1185">Reference proteome</keyword>
<accession>A0A8R1YZG0</accession>
<reference evidence="2" key="1">
    <citation type="journal article" date="2008" name="Nat. Genet.">
        <title>The Pristionchus pacificus genome provides a unique perspective on nematode lifestyle and parasitism.</title>
        <authorList>
            <person name="Dieterich C."/>
            <person name="Clifton S.W."/>
            <person name="Schuster L.N."/>
            <person name="Chinwalla A."/>
            <person name="Delehaunty K."/>
            <person name="Dinkelacker I."/>
            <person name="Fulton L."/>
            <person name="Fulton R."/>
            <person name="Godfrey J."/>
            <person name="Minx P."/>
            <person name="Mitreva M."/>
            <person name="Roeseler W."/>
            <person name="Tian H."/>
            <person name="Witte H."/>
            <person name="Yang S.P."/>
            <person name="Wilson R.K."/>
            <person name="Sommer R.J."/>
        </authorList>
    </citation>
    <scope>NUCLEOTIDE SEQUENCE [LARGE SCALE GENOMIC DNA]</scope>
    <source>
        <strain evidence="2">PS312</strain>
    </source>
</reference>
<name>A0A2A6BDH7_PRIPA</name>
<dbReference type="AlphaFoldDB" id="A0A2A6BDH7"/>
<evidence type="ECO:0000313" key="1">
    <source>
        <dbReference type="EnsemblMetazoa" id="PPA40109.1"/>
    </source>
</evidence>
<reference evidence="1" key="2">
    <citation type="submission" date="2022-06" db="UniProtKB">
        <authorList>
            <consortium name="EnsemblMetazoa"/>
        </authorList>
    </citation>
    <scope>IDENTIFICATION</scope>
    <source>
        <strain evidence="1">PS312</strain>
    </source>
</reference>
<gene>
    <name evidence="1" type="primary">WBGene00278478</name>
</gene>
<dbReference type="Proteomes" id="UP000005239">
    <property type="component" value="Unassembled WGS sequence"/>
</dbReference>
<protein>
    <submittedName>
        <fullName evidence="1">Uncharacterized protein</fullName>
    </submittedName>
</protein>
<proteinExistence type="predicted"/>
<accession>A0A2A6BDH7</accession>
<organism evidence="1 2">
    <name type="scientific">Pristionchus pacificus</name>
    <name type="common">Parasitic nematode worm</name>
    <dbReference type="NCBI Taxonomy" id="54126"/>
    <lineage>
        <taxon>Eukaryota</taxon>
        <taxon>Metazoa</taxon>
        <taxon>Ecdysozoa</taxon>
        <taxon>Nematoda</taxon>
        <taxon>Chromadorea</taxon>
        <taxon>Rhabditida</taxon>
        <taxon>Rhabditina</taxon>
        <taxon>Diplogasteromorpha</taxon>
        <taxon>Diplogasteroidea</taxon>
        <taxon>Neodiplogasteridae</taxon>
        <taxon>Pristionchus</taxon>
    </lineage>
</organism>